<organism evidence="2 3">
    <name type="scientific">Trichonephila inaurata madagascariensis</name>
    <dbReference type="NCBI Taxonomy" id="2747483"/>
    <lineage>
        <taxon>Eukaryota</taxon>
        <taxon>Metazoa</taxon>
        <taxon>Ecdysozoa</taxon>
        <taxon>Arthropoda</taxon>
        <taxon>Chelicerata</taxon>
        <taxon>Arachnida</taxon>
        <taxon>Araneae</taxon>
        <taxon>Araneomorphae</taxon>
        <taxon>Entelegynae</taxon>
        <taxon>Araneoidea</taxon>
        <taxon>Nephilidae</taxon>
        <taxon>Trichonephila</taxon>
        <taxon>Trichonephila inaurata</taxon>
    </lineage>
</organism>
<feature type="region of interest" description="Disordered" evidence="1">
    <location>
        <begin position="1"/>
        <end position="32"/>
    </location>
</feature>
<accession>A0A8X6XPK3</accession>
<dbReference type="OrthoDB" id="6417691at2759"/>
<keyword evidence="3" id="KW-1185">Reference proteome</keyword>
<reference evidence="2" key="1">
    <citation type="submission" date="2020-08" db="EMBL/GenBank/DDBJ databases">
        <title>Multicomponent nature underlies the extraordinary mechanical properties of spider dragline silk.</title>
        <authorList>
            <person name="Kono N."/>
            <person name="Nakamura H."/>
            <person name="Mori M."/>
            <person name="Yoshida Y."/>
            <person name="Ohtoshi R."/>
            <person name="Malay A.D."/>
            <person name="Moran D.A.P."/>
            <person name="Tomita M."/>
            <person name="Numata K."/>
            <person name="Arakawa K."/>
        </authorList>
    </citation>
    <scope>NUCLEOTIDE SEQUENCE</scope>
</reference>
<dbReference type="AlphaFoldDB" id="A0A8X6XPK3"/>
<name>A0A8X6XPK3_9ARAC</name>
<evidence type="ECO:0000256" key="1">
    <source>
        <dbReference type="SAM" id="MobiDB-lite"/>
    </source>
</evidence>
<gene>
    <name evidence="2" type="ORF">TNIN_405591</name>
</gene>
<proteinExistence type="predicted"/>
<feature type="compositionally biased region" description="Polar residues" evidence="1">
    <location>
        <begin position="1"/>
        <end position="11"/>
    </location>
</feature>
<evidence type="ECO:0000313" key="2">
    <source>
        <dbReference type="EMBL" id="GFY56427.1"/>
    </source>
</evidence>
<dbReference type="EMBL" id="BMAV01010966">
    <property type="protein sequence ID" value="GFY56427.1"/>
    <property type="molecule type" value="Genomic_DNA"/>
</dbReference>
<evidence type="ECO:0000313" key="3">
    <source>
        <dbReference type="Proteomes" id="UP000886998"/>
    </source>
</evidence>
<comment type="caution">
    <text evidence="2">The sequence shown here is derived from an EMBL/GenBank/DDBJ whole genome shotgun (WGS) entry which is preliminary data.</text>
</comment>
<sequence>MIMLSKTSSAPQGGWHSAQRGRNGLHGSMNPPRAARRKEHILGPAFQMSSLECFYSDLKWIFFLFNVNRAFVRRLLRFLVGKVARLLMSSFVRFWEDVGRFAQERGLLVIVIK</sequence>
<protein>
    <submittedName>
        <fullName evidence="2">Uncharacterized protein</fullName>
    </submittedName>
</protein>
<dbReference type="Proteomes" id="UP000886998">
    <property type="component" value="Unassembled WGS sequence"/>
</dbReference>